<dbReference type="SUPFAM" id="SSF53720">
    <property type="entry name" value="ALDH-like"/>
    <property type="match status" value="1"/>
</dbReference>
<dbReference type="GO" id="GO:0005829">
    <property type="term" value="C:cytosol"/>
    <property type="evidence" value="ECO:0007669"/>
    <property type="project" value="TreeGrafter"/>
</dbReference>
<dbReference type="InterPro" id="IPR015590">
    <property type="entry name" value="Aldehyde_DH_dom"/>
</dbReference>
<dbReference type="InterPro" id="IPR016160">
    <property type="entry name" value="Ald_DH_CS_CYS"/>
</dbReference>
<organism evidence="6 7">
    <name type="scientific">Acuticoccus mangrovi</name>
    <dbReference type="NCBI Taxonomy" id="2796142"/>
    <lineage>
        <taxon>Bacteria</taxon>
        <taxon>Pseudomonadati</taxon>
        <taxon>Pseudomonadota</taxon>
        <taxon>Alphaproteobacteria</taxon>
        <taxon>Hyphomicrobiales</taxon>
        <taxon>Amorphaceae</taxon>
        <taxon>Acuticoccus</taxon>
    </lineage>
</organism>
<comment type="caution">
    <text evidence="6">The sequence shown here is derived from an EMBL/GenBank/DDBJ whole genome shotgun (WGS) entry which is preliminary data.</text>
</comment>
<dbReference type="GO" id="GO:0004777">
    <property type="term" value="F:succinate-semialdehyde dehydrogenase (NAD+) activity"/>
    <property type="evidence" value="ECO:0007669"/>
    <property type="project" value="TreeGrafter"/>
</dbReference>
<dbReference type="FunFam" id="3.40.309.10:FF:000004">
    <property type="entry name" value="Succinate-semialdehyde dehydrogenase I"/>
    <property type="match status" value="1"/>
</dbReference>
<dbReference type="CDD" id="cd07103">
    <property type="entry name" value="ALDH_F5_SSADH_GabD"/>
    <property type="match status" value="1"/>
</dbReference>
<dbReference type="EMBL" id="JAEKJA010000015">
    <property type="protein sequence ID" value="MBJ3777344.1"/>
    <property type="molecule type" value="Genomic_DNA"/>
</dbReference>
<dbReference type="InterPro" id="IPR010102">
    <property type="entry name" value="Succ_semiAld_DH"/>
</dbReference>
<keyword evidence="7" id="KW-1185">Reference proteome</keyword>
<dbReference type="Gene3D" id="3.40.309.10">
    <property type="entry name" value="Aldehyde Dehydrogenase, Chain A, domain 2"/>
    <property type="match status" value="1"/>
</dbReference>
<dbReference type="InterPro" id="IPR016161">
    <property type="entry name" value="Ald_DH/histidinol_DH"/>
</dbReference>
<dbReference type="PROSITE" id="PS00687">
    <property type="entry name" value="ALDEHYDE_DEHYDR_GLU"/>
    <property type="match status" value="1"/>
</dbReference>
<evidence type="ECO:0000256" key="4">
    <source>
        <dbReference type="RuleBase" id="RU003345"/>
    </source>
</evidence>
<evidence type="ECO:0000256" key="1">
    <source>
        <dbReference type="ARBA" id="ARBA00009986"/>
    </source>
</evidence>
<evidence type="ECO:0000256" key="3">
    <source>
        <dbReference type="PROSITE-ProRule" id="PRU10007"/>
    </source>
</evidence>
<dbReference type="PROSITE" id="PS00070">
    <property type="entry name" value="ALDEHYDE_DEHYDR_CYS"/>
    <property type="match status" value="1"/>
</dbReference>
<evidence type="ECO:0000313" key="7">
    <source>
        <dbReference type="Proteomes" id="UP000609531"/>
    </source>
</evidence>
<dbReference type="PANTHER" id="PTHR43353">
    <property type="entry name" value="SUCCINATE-SEMIALDEHYDE DEHYDROGENASE, MITOCHONDRIAL"/>
    <property type="match status" value="1"/>
</dbReference>
<feature type="active site" evidence="3">
    <location>
        <position position="256"/>
    </location>
</feature>
<dbReference type="Proteomes" id="UP000609531">
    <property type="component" value="Unassembled WGS sequence"/>
</dbReference>
<dbReference type="RefSeq" id="WP_198883252.1">
    <property type="nucleotide sequence ID" value="NZ_JAEKJA010000015.1"/>
</dbReference>
<proteinExistence type="inferred from homology"/>
<dbReference type="InterPro" id="IPR016162">
    <property type="entry name" value="Ald_DH_N"/>
</dbReference>
<evidence type="ECO:0000259" key="5">
    <source>
        <dbReference type="Pfam" id="PF00171"/>
    </source>
</evidence>
<protein>
    <submittedName>
        <fullName evidence="6">NAD-dependent succinate-semialdehyde dehydrogenase</fullName>
    </submittedName>
</protein>
<dbReference type="GO" id="GO:0009450">
    <property type="term" value="P:gamma-aminobutyric acid catabolic process"/>
    <property type="evidence" value="ECO:0007669"/>
    <property type="project" value="InterPro"/>
</dbReference>
<gene>
    <name evidence="6" type="ORF">JCR33_16670</name>
</gene>
<accession>A0A934MMK5</accession>
<dbReference type="FunFam" id="3.40.605.10:FF:000005">
    <property type="entry name" value="Succinate-semialdehyde dehydrogenase I"/>
    <property type="match status" value="1"/>
</dbReference>
<dbReference type="Pfam" id="PF00171">
    <property type="entry name" value="Aldedh"/>
    <property type="match status" value="1"/>
</dbReference>
<reference evidence="6" key="1">
    <citation type="submission" date="2020-12" db="EMBL/GenBank/DDBJ databases">
        <title>Bacterial taxonomy.</title>
        <authorList>
            <person name="Pan X."/>
        </authorList>
    </citation>
    <scope>NUCLEOTIDE SEQUENCE</scope>
    <source>
        <strain evidence="6">B2012</strain>
    </source>
</reference>
<name>A0A934MMK5_9HYPH</name>
<dbReference type="Gene3D" id="3.40.605.10">
    <property type="entry name" value="Aldehyde Dehydrogenase, Chain A, domain 1"/>
    <property type="match status" value="1"/>
</dbReference>
<dbReference type="InterPro" id="IPR050740">
    <property type="entry name" value="Aldehyde_DH_Superfamily"/>
</dbReference>
<keyword evidence="2 4" id="KW-0560">Oxidoreductase</keyword>
<comment type="similarity">
    <text evidence="1 4">Belongs to the aldehyde dehydrogenase family.</text>
</comment>
<dbReference type="AlphaFoldDB" id="A0A934MMK5"/>
<dbReference type="InterPro" id="IPR029510">
    <property type="entry name" value="Ald_DH_CS_GLU"/>
</dbReference>
<sequence length="481" mass="51329">MAEIRDASLLKDACLVDGAWIKAASGEVIGVTNPADGTVVGVVPMLAPGEVERAIEAARRAQPEWAGLAAKARSAALRRWFELLVENADDLALIMTREQGKPLAEARGEILYAASFVEWFAEEAKRVYGDTIPAPQPNQRITVLRQPVGVTAAITPWNFPAAMITRKAAPALAAGCTMIVRPAELTPLTALALGVLAERAGIPAGVLQIVTGPAREIGKVLTESETVRKLSFTGSTEVGRLLMAQCAPTIKKLSLELGGNAPFIVFDDADLDAAVAGAMLSKYRNAGQTCVCANRILVQRGVKDAFAQKLAAEVGKLRVGEGTEPGVEIGPLINEAALDKVEAHVRDALAKGARLLCGGERRDGCYFAPTVLTDATPEMMVAREETFGPMAPIFTFEEEAEAIRMANDTIYGLAAYFYTRDHARMVRVSEALEYGMVGHNTGLISNEVAPFGGVKQSGLGREGSRYGIKDYLELKYVCSVV</sequence>
<dbReference type="InterPro" id="IPR016163">
    <property type="entry name" value="Ald_DH_C"/>
</dbReference>
<dbReference type="NCBIfam" id="TIGR01780">
    <property type="entry name" value="SSADH"/>
    <property type="match status" value="1"/>
</dbReference>
<evidence type="ECO:0000313" key="6">
    <source>
        <dbReference type="EMBL" id="MBJ3777344.1"/>
    </source>
</evidence>
<evidence type="ECO:0000256" key="2">
    <source>
        <dbReference type="ARBA" id="ARBA00023002"/>
    </source>
</evidence>
<dbReference type="PANTHER" id="PTHR43353:SF5">
    <property type="entry name" value="SUCCINATE-SEMIALDEHYDE DEHYDROGENASE, MITOCHONDRIAL"/>
    <property type="match status" value="1"/>
</dbReference>
<feature type="domain" description="Aldehyde dehydrogenase" evidence="5">
    <location>
        <begin position="20"/>
        <end position="477"/>
    </location>
</feature>